<organism evidence="1 2">
    <name type="scientific">Entomophthora muscae</name>
    <dbReference type="NCBI Taxonomy" id="34485"/>
    <lineage>
        <taxon>Eukaryota</taxon>
        <taxon>Fungi</taxon>
        <taxon>Fungi incertae sedis</taxon>
        <taxon>Zoopagomycota</taxon>
        <taxon>Entomophthoromycotina</taxon>
        <taxon>Entomophthoromycetes</taxon>
        <taxon>Entomophthorales</taxon>
        <taxon>Entomophthoraceae</taxon>
        <taxon>Entomophthora</taxon>
    </lineage>
</organism>
<accession>A0ACC2SBZ7</accession>
<reference evidence="1" key="1">
    <citation type="submission" date="2022-04" db="EMBL/GenBank/DDBJ databases">
        <title>Genome of the entomopathogenic fungus Entomophthora muscae.</title>
        <authorList>
            <person name="Elya C."/>
            <person name="Lovett B.R."/>
            <person name="Lee E."/>
            <person name="Macias A.M."/>
            <person name="Hajek A.E."/>
            <person name="De Bivort B.L."/>
            <person name="Kasson M.T."/>
            <person name="De Fine Licht H.H."/>
            <person name="Stajich J.E."/>
        </authorList>
    </citation>
    <scope>NUCLEOTIDE SEQUENCE</scope>
    <source>
        <strain evidence="1">Berkeley</strain>
    </source>
</reference>
<keyword evidence="2" id="KW-1185">Reference proteome</keyword>
<comment type="caution">
    <text evidence="1">The sequence shown here is derived from an EMBL/GenBank/DDBJ whole genome shotgun (WGS) entry which is preliminary data.</text>
</comment>
<evidence type="ECO:0000313" key="2">
    <source>
        <dbReference type="Proteomes" id="UP001165960"/>
    </source>
</evidence>
<dbReference type="Proteomes" id="UP001165960">
    <property type="component" value="Unassembled WGS sequence"/>
</dbReference>
<name>A0ACC2SBZ7_9FUNG</name>
<proteinExistence type="predicted"/>
<sequence>MFNSRLTMDIKPQPLRSHKQPAPHGRHRTPNSPFNPTIKLVKTDYRGRHSILTPITVKFVPAGWSPTP</sequence>
<dbReference type="EMBL" id="QTSX02005360">
    <property type="protein sequence ID" value="KAJ9059855.1"/>
    <property type="molecule type" value="Genomic_DNA"/>
</dbReference>
<evidence type="ECO:0000313" key="1">
    <source>
        <dbReference type="EMBL" id="KAJ9059855.1"/>
    </source>
</evidence>
<gene>
    <name evidence="1" type="ORF">DSO57_1037213</name>
</gene>
<protein>
    <submittedName>
        <fullName evidence="1">Uncharacterized protein</fullName>
    </submittedName>
</protein>